<dbReference type="AlphaFoldDB" id="A0A1J5U3E9"/>
<dbReference type="Gene3D" id="3.40.190.10">
    <property type="entry name" value="Periplasmic binding protein-like II"/>
    <property type="match status" value="4"/>
</dbReference>
<sequence>MLKKTSTFALAMLFVFTSFTGCLSSDDDDDKATSYSEDLIIAYEVKDDYENPDENPQVMADYLTNELKMNVKLYPITSEGSIIEALRFGNAHIAFMDGAAAWVGWKQYGLDAMAADQKSDGRTHYDAHAVVLKDSEMATAYLDDDATTDPFSLLAGKTSCHTGWLKSAGMLLPMGFLIGNGYANVIGDPNDIESLRATVLNFFSDDASIPESGTPYYSYSGAVKCLSEGAGHVAFAKDSTVDGYCANEVAADNEDWCLSRDNYVLLPSYGSAPSHPVMYNPEFVNAETKTKIQNALVAMNETDAGSKILETILGTPGITKVTAEEHLGSYGNLIEDIPGINAYYKDKFTINETVTPTISKIRIAYEVKDDYENPDENPQAMADFIAAQTGVEVTLYPTTSEGSIIEALRFGNADIAFMDGGAAWVAWKQYGLATMAADTKSDGRTYYNAHAWVHKDSEMATALNDDDASTDPFALLEGKTSCHTGWLKSAGMLLPMGYLISNDYAEVVGDNDDIESLRNTILNFFSDNASIPESGTPYYGYSGAVKCLSEGFGDVAFAKDSTVDSYCGNENVSLNQDWCLSRDEYVPLPAFGQAPSHPVMYNPDKLDVQTRTAILNALLAMNDEMYVVDYEMQGETYTGCYNTVTHQVDSTSERNTCGGEIMSNILGTSGLVEANTQEHLGSYSSLISALPGISNYYDTKYEISE</sequence>
<name>A0A1J5U3E9_9ARCH</name>
<feature type="domain" description="Transferrin-like" evidence="1">
    <location>
        <begin position="40"/>
        <end position="241"/>
    </location>
</feature>
<dbReference type="EMBL" id="MIYY01000027">
    <property type="protein sequence ID" value="OIR22936.1"/>
    <property type="molecule type" value="Genomic_DNA"/>
</dbReference>
<dbReference type="PROSITE" id="PS51408">
    <property type="entry name" value="TRANSFERRIN_LIKE_4"/>
    <property type="match status" value="2"/>
</dbReference>
<dbReference type="PANTHER" id="PTHR11485">
    <property type="entry name" value="TRANSFERRIN"/>
    <property type="match status" value="1"/>
</dbReference>
<evidence type="ECO:0000313" key="2">
    <source>
        <dbReference type="EMBL" id="OIR22936.1"/>
    </source>
</evidence>
<dbReference type="Pfam" id="PF12974">
    <property type="entry name" value="Phosphonate-bd"/>
    <property type="match status" value="2"/>
</dbReference>
<dbReference type="SUPFAM" id="SSF53850">
    <property type="entry name" value="Periplasmic binding protein-like II"/>
    <property type="match status" value="2"/>
</dbReference>
<dbReference type="InterPro" id="IPR001156">
    <property type="entry name" value="Transferrin-like_dom"/>
</dbReference>
<dbReference type="GO" id="GO:0005615">
    <property type="term" value="C:extracellular space"/>
    <property type="evidence" value="ECO:0007669"/>
    <property type="project" value="TreeGrafter"/>
</dbReference>
<dbReference type="PRINTS" id="PR00422">
    <property type="entry name" value="TRANSFERRIN"/>
</dbReference>
<reference evidence="2 3" key="1">
    <citation type="submission" date="2016-08" db="EMBL/GenBank/DDBJ databases">
        <title>New Insights into Marine Group III Euryarchaeota, from dark to light.</title>
        <authorList>
            <person name="Haro-Moreno J.M."/>
            <person name="Rodriguez-Valera F."/>
            <person name="Lopez-Garcia P."/>
            <person name="Moreira D."/>
            <person name="Martin-Cuadrado A.B."/>
        </authorList>
    </citation>
    <scope>NUCLEOTIDE SEQUENCE [LARGE SCALE GENOMIC DNA]</scope>
    <source>
        <strain evidence="2">CG-Epi3</strain>
    </source>
</reference>
<evidence type="ECO:0000313" key="3">
    <source>
        <dbReference type="Proteomes" id="UP000183138"/>
    </source>
</evidence>
<evidence type="ECO:0000259" key="1">
    <source>
        <dbReference type="PROSITE" id="PS51408"/>
    </source>
</evidence>
<dbReference type="PANTHER" id="PTHR11485:SF29">
    <property type="entry name" value="TRANSFERRIN 2"/>
    <property type="match status" value="1"/>
</dbReference>
<protein>
    <recommendedName>
        <fullName evidence="1">Transferrin-like domain-containing protein</fullName>
    </recommendedName>
</protein>
<dbReference type="SMART" id="SM00094">
    <property type="entry name" value="TR_FER"/>
    <property type="match status" value="1"/>
</dbReference>
<accession>A0A1J5U3E9</accession>
<comment type="caution">
    <text evidence="2">The sequence shown here is derived from an EMBL/GenBank/DDBJ whole genome shotgun (WGS) entry which is preliminary data.</text>
</comment>
<gene>
    <name evidence="2" type="ORF">BEU00_01370</name>
</gene>
<dbReference type="GO" id="GO:0005886">
    <property type="term" value="C:plasma membrane"/>
    <property type="evidence" value="ECO:0007669"/>
    <property type="project" value="TreeGrafter"/>
</dbReference>
<proteinExistence type="predicted"/>
<feature type="domain" description="Transferrin-like" evidence="1">
    <location>
        <begin position="361"/>
        <end position="670"/>
    </location>
</feature>
<organism evidence="2 3">
    <name type="scientific">Marine Group III euryarchaeote CG-Epi3</name>
    <dbReference type="NCBI Taxonomy" id="1888997"/>
    <lineage>
        <taxon>Archaea</taxon>
        <taxon>Methanobacteriati</taxon>
        <taxon>Thermoplasmatota</taxon>
        <taxon>Thermoplasmata</taxon>
        <taxon>Candidatus Thermoprofundales</taxon>
    </lineage>
</organism>
<dbReference type="GO" id="GO:0006826">
    <property type="term" value="P:iron ion transport"/>
    <property type="evidence" value="ECO:0007669"/>
    <property type="project" value="TreeGrafter"/>
</dbReference>
<dbReference type="PROSITE" id="PS51257">
    <property type="entry name" value="PROKAR_LIPOPROTEIN"/>
    <property type="match status" value="1"/>
</dbReference>
<dbReference type="Proteomes" id="UP000183138">
    <property type="component" value="Unassembled WGS sequence"/>
</dbReference>